<proteinExistence type="predicted"/>
<accession>A0ACC2NK94</accession>
<dbReference type="Proteomes" id="UP001239111">
    <property type="component" value="Chromosome 3"/>
</dbReference>
<evidence type="ECO:0000313" key="2">
    <source>
        <dbReference type="Proteomes" id="UP001239111"/>
    </source>
</evidence>
<name>A0ACC2NK94_9HYME</name>
<organism evidence="1 2">
    <name type="scientific">Eretmocerus hayati</name>
    <dbReference type="NCBI Taxonomy" id="131215"/>
    <lineage>
        <taxon>Eukaryota</taxon>
        <taxon>Metazoa</taxon>
        <taxon>Ecdysozoa</taxon>
        <taxon>Arthropoda</taxon>
        <taxon>Hexapoda</taxon>
        <taxon>Insecta</taxon>
        <taxon>Pterygota</taxon>
        <taxon>Neoptera</taxon>
        <taxon>Endopterygota</taxon>
        <taxon>Hymenoptera</taxon>
        <taxon>Apocrita</taxon>
        <taxon>Proctotrupomorpha</taxon>
        <taxon>Chalcidoidea</taxon>
        <taxon>Aphelinidae</taxon>
        <taxon>Aphelininae</taxon>
        <taxon>Eretmocerus</taxon>
    </lineage>
</organism>
<keyword evidence="2" id="KW-1185">Reference proteome</keyword>
<reference evidence="1" key="1">
    <citation type="submission" date="2023-04" db="EMBL/GenBank/DDBJ databases">
        <title>A chromosome-level genome assembly of the parasitoid wasp Eretmocerus hayati.</title>
        <authorList>
            <person name="Zhong Y."/>
            <person name="Liu S."/>
            <person name="Liu Y."/>
        </authorList>
    </citation>
    <scope>NUCLEOTIDE SEQUENCE</scope>
    <source>
        <strain evidence="1">ZJU_SS_LIU_2023</strain>
    </source>
</reference>
<evidence type="ECO:0000313" key="1">
    <source>
        <dbReference type="EMBL" id="KAJ8671238.1"/>
    </source>
</evidence>
<sequence length="312" mass="34834">MSDAFHPEDMDLDENEDVDFALISFKHRGRKRKIEEIDLVRTDWLRIHEKNLLQCKFLDSMEEAEDVKLLHDLVEMGGPAPSDWPSYPVRVIGRARTHEEGLAKLERLKTSEDAFTTDSEEGEISKAEQALIRQVKRAQLKAEAENVMKKFKKSTGTAESNSSAGLNKAYTKKMVSPKKTKKHVLKRIENGQGSNRTELTIQSNSHSDSSSGIDLDANGSLSANNDDENATDKENAPEMSTGEMATVTGADLPILDLSHKACSNEFETGVVCFLTKLDERTGTLEKDVANVIKGQRELKTLLNELIVYLKKI</sequence>
<protein>
    <submittedName>
        <fullName evidence="1">Uncharacterized protein</fullName>
    </submittedName>
</protein>
<gene>
    <name evidence="1" type="ORF">QAD02_002497</name>
</gene>
<comment type="caution">
    <text evidence="1">The sequence shown here is derived from an EMBL/GenBank/DDBJ whole genome shotgun (WGS) entry which is preliminary data.</text>
</comment>
<dbReference type="EMBL" id="CM056743">
    <property type="protein sequence ID" value="KAJ8671238.1"/>
    <property type="molecule type" value="Genomic_DNA"/>
</dbReference>